<keyword evidence="2" id="KW-1185">Reference proteome</keyword>
<evidence type="ECO:0000313" key="1">
    <source>
        <dbReference type="EMBL" id="MFD1630808.1"/>
    </source>
</evidence>
<comment type="caution">
    <text evidence="1">The sequence shown here is derived from an EMBL/GenBank/DDBJ whole genome shotgun (WGS) entry which is preliminary data.</text>
</comment>
<dbReference type="PANTHER" id="PTHR43239">
    <property type="entry name" value="UPF0734 PROTEIN DDB_G0273871/DDB_G0273177"/>
    <property type="match status" value="1"/>
</dbReference>
<dbReference type="PANTHER" id="PTHR43239:SF1">
    <property type="entry name" value="UPF0734 PROTEIN DDB_G0273871_DDB_G0273177"/>
    <property type="match status" value="1"/>
</dbReference>
<dbReference type="SUPFAM" id="SSF54909">
    <property type="entry name" value="Dimeric alpha+beta barrel"/>
    <property type="match status" value="1"/>
</dbReference>
<accession>A0ABW4IDK1</accession>
<reference evidence="2" key="1">
    <citation type="journal article" date="2019" name="Int. J. Syst. Evol. Microbiol.">
        <title>The Global Catalogue of Microorganisms (GCM) 10K type strain sequencing project: providing services to taxonomists for standard genome sequencing and annotation.</title>
        <authorList>
            <consortium name="The Broad Institute Genomics Platform"/>
            <consortium name="The Broad Institute Genome Sequencing Center for Infectious Disease"/>
            <person name="Wu L."/>
            <person name="Ma J."/>
        </authorList>
    </citation>
    <scope>NUCLEOTIDE SEQUENCE [LARGE SCALE GENOMIC DNA]</scope>
    <source>
        <strain evidence="2">CCUG 53762</strain>
    </source>
</reference>
<dbReference type="InterPro" id="IPR011008">
    <property type="entry name" value="Dimeric_a/b-barrel"/>
</dbReference>
<organism evidence="1 2">
    <name type="scientific">Pseudopedobacter beijingensis</name>
    <dbReference type="NCBI Taxonomy" id="1207056"/>
    <lineage>
        <taxon>Bacteria</taxon>
        <taxon>Pseudomonadati</taxon>
        <taxon>Bacteroidota</taxon>
        <taxon>Sphingobacteriia</taxon>
        <taxon>Sphingobacteriales</taxon>
        <taxon>Sphingobacteriaceae</taxon>
        <taxon>Pseudopedobacter</taxon>
    </lineage>
</organism>
<proteinExistence type="predicted"/>
<dbReference type="RefSeq" id="WP_379663187.1">
    <property type="nucleotide sequence ID" value="NZ_JBHUDG010000020.1"/>
</dbReference>
<dbReference type="InterPro" id="IPR052996">
    <property type="entry name" value="Carb_Metab_Mutarotase"/>
</dbReference>
<dbReference type="Pfam" id="PF05336">
    <property type="entry name" value="rhaM"/>
    <property type="match status" value="1"/>
</dbReference>
<gene>
    <name evidence="1" type="ORF">ACFSAH_13035</name>
</gene>
<dbReference type="Proteomes" id="UP001597118">
    <property type="component" value="Unassembled WGS sequence"/>
</dbReference>
<protein>
    <submittedName>
        <fullName evidence="1">L-rhamnose mutarotase</fullName>
    </submittedName>
</protein>
<name>A0ABW4IDK1_9SPHI</name>
<dbReference type="EMBL" id="JBHUDG010000020">
    <property type="protein sequence ID" value="MFD1630808.1"/>
    <property type="molecule type" value="Genomic_DNA"/>
</dbReference>
<dbReference type="Gene3D" id="3.30.70.100">
    <property type="match status" value="1"/>
</dbReference>
<dbReference type="InterPro" id="IPR008000">
    <property type="entry name" value="Rham/fucose_mutarotase"/>
</dbReference>
<sequence length="116" mass="14229">MKKYCLALDLVDDPDLIKEYTAWHERVWPEVLDNIRLSGVLNMEIYRYKTRLFMIMETEDLFSFERKEILDMSSSRVQEWERIMWKYQKEMPGAKQGEKWVLMEKIFSLTEIEEEH</sequence>
<evidence type="ECO:0000313" key="2">
    <source>
        <dbReference type="Proteomes" id="UP001597118"/>
    </source>
</evidence>